<dbReference type="EMBL" id="BMYT01000003">
    <property type="protein sequence ID" value="GGX15446.1"/>
    <property type="molecule type" value="Genomic_DNA"/>
</dbReference>
<evidence type="ECO:0000256" key="7">
    <source>
        <dbReference type="ARBA" id="ARBA00023136"/>
    </source>
</evidence>
<evidence type="ECO:0000313" key="10">
    <source>
        <dbReference type="Proteomes" id="UP000620127"/>
    </source>
</evidence>
<keyword evidence="6 8" id="KW-1133">Transmembrane helix</keyword>
<evidence type="ECO:0000256" key="2">
    <source>
        <dbReference type="ARBA" id="ARBA00009142"/>
    </source>
</evidence>
<dbReference type="InterPro" id="IPR052017">
    <property type="entry name" value="TSUP"/>
</dbReference>
<evidence type="ECO:0000256" key="8">
    <source>
        <dbReference type="RuleBase" id="RU363041"/>
    </source>
</evidence>
<dbReference type="PANTHER" id="PTHR30269">
    <property type="entry name" value="TRANSMEMBRANE PROTEIN YFCA"/>
    <property type="match status" value="1"/>
</dbReference>
<comment type="subcellular location">
    <subcellularLocation>
        <location evidence="1 8">Cell membrane</location>
        <topology evidence="1 8">Multi-pass membrane protein</topology>
    </subcellularLocation>
</comment>
<reference evidence="10" key="1">
    <citation type="journal article" date="2019" name="Int. J. Syst. Evol. Microbiol.">
        <title>The Global Catalogue of Microorganisms (GCM) 10K type strain sequencing project: providing services to taxonomists for standard genome sequencing and annotation.</title>
        <authorList>
            <consortium name="The Broad Institute Genomics Platform"/>
            <consortium name="The Broad Institute Genome Sequencing Center for Infectious Disease"/>
            <person name="Wu L."/>
            <person name="Ma J."/>
        </authorList>
    </citation>
    <scope>NUCLEOTIDE SEQUENCE [LARGE SCALE GENOMIC DNA]</scope>
    <source>
        <strain evidence="10">KCTC 23916</strain>
    </source>
</reference>
<dbReference type="Pfam" id="PF01925">
    <property type="entry name" value="TauE"/>
    <property type="match status" value="1"/>
</dbReference>
<comment type="caution">
    <text evidence="9">The sequence shown here is derived from an EMBL/GenBank/DDBJ whole genome shotgun (WGS) entry which is preliminary data.</text>
</comment>
<evidence type="ECO:0000256" key="4">
    <source>
        <dbReference type="ARBA" id="ARBA00022475"/>
    </source>
</evidence>
<evidence type="ECO:0000256" key="6">
    <source>
        <dbReference type="ARBA" id="ARBA00022989"/>
    </source>
</evidence>
<sequence>MNRIFQLRQRLHWHDLPGKKFARLCAIISGITSTVAHAGGPPILVYLMARNLAKQTFVATTAVFFTVLNAGKLLPYAAMGFFTLDSWKIAASLAIFAPLGVWLGLYVLKIIPERYFYSLATSLLGISGLKLLYDALQL</sequence>
<organism evidence="9 10">
    <name type="scientific">Undibacterium macrobrachii</name>
    <dbReference type="NCBI Taxonomy" id="1119058"/>
    <lineage>
        <taxon>Bacteria</taxon>
        <taxon>Pseudomonadati</taxon>
        <taxon>Pseudomonadota</taxon>
        <taxon>Betaproteobacteria</taxon>
        <taxon>Burkholderiales</taxon>
        <taxon>Oxalobacteraceae</taxon>
        <taxon>Undibacterium</taxon>
    </lineage>
</organism>
<gene>
    <name evidence="9" type="ORF">GCM10011282_22240</name>
</gene>
<evidence type="ECO:0000256" key="1">
    <source>
        <dbReference type="ARBA" id="ARBA00004651"/>
    </source>
</evidence>
<proteinExistence type="inferred from homology"/>
<dbReference type="RefSeq" id="WP_189346186.1">
    <property type="nucleotide sequence ID" value="NZ_BMYT01000003.1"/>
</dbReference>
<dbReference type="InterPro" id="IPR002781">
    <property type="entry name" value="TM_pro_TauE-like"/>
</dbReference>
<evidence type="ECO:0000256" key="5">
    <source>
        <dbReference type="ARBA" id="ARBA00022692"/>
    </source>
</evidence>
<name>A0ABQ2XG99_9BURK</name>
<accession>A0ABQ2XG99</accession>
<dbReference type="Proteomes" id="UP000620127">
    <property type="component" value="Unassembled WGS sequence"/>
</dbReference>
<keyword evidence="7 8" id="KW-0472">Membrane</keyword>
<keyword evidence="3" id="KW-0813">Transport</keyword>
<keyword evidence="10" id="KW-1185">Reference proteome</keyword>
<dbReference type="PANTHER" id="PTHR30269:SF37">
    <property type="entry name" value="MEMBRANE TRANSPORTER PROTEIN"/>
    <property type="match status" value="1"/>
</dbReference>
<feature type="transmembrane region" description="Helical" evidence="8">
    <location>
        <begin position="114"/>
        <end position="133"/>
    </location>
</feature>
<protein>
    <recommendedName>
        <fullName evidence="8">Probable membrane transporter protein</fullName>
    </recommendedName>
</protein>
<evidence type="ECO:0000313" key="9">
    <source>
        <dbReference type="EMBL" id="GGX15446.1"/>
    </source>
</evidence>
<feature type="transmembrane region" description="Helical" evidence="8">
    <location>
        <begin position="56"/>
        <end position="77"/>
    </location>
</feature>
<keyword evidence="4 8" id="KW-1003">Cell membrane</keyword>
<feature type="transmembrane region" description="Helical" evidence="8">
    <location>
        <begin position="89"/>
        <end position="108"/>
    </location>
</feature>
<keyword evidence="5 8" id="KW-0812">Transmembrane</keyword>
<comment type="similarity">
    <text evidence="2 8">Belongs to the 4-toluene sulfonate uptake permease (TSUP) (TC 2.A.102) family.</text>
</comment>
<evidence type="ECO:0000256" key="3">
    <source>
        <dbReference type="ARBA" id="ARBA00022448"/>
    </source>
</evidence>